<accession>A0A8H7N3V5</accession>
<evidence type="ECO:0000313" key="1">
    <source>
        <dbReference type="EMBL" id="KAF9747916.1"/>
    </source>
</evidence>
<evidence type="ECO:0000313" key="2">
    <source>
        <dbReference type="Proteomes" id="UP000616885"/>
    </source>
</evidence>
<dbReference type="AlphaFoldDB" id="A0A8H7N3V5"/>
<protein>
    <submittedName>
        <fullName evidence="1">Uncharacterized protein</fullName>
    </submittedName>
</protein>
<organism evidence="1 2">
    <name type="scientific">Bionectria ochroleuca</name>
    <name type="common">Gliocladium roseum</name>
    <dbReference type="NCBI Taxonomy" id="29856"/>
    <lineage>
        <taxon>Eukaryota</taxon>
        <taxon>Fungi</taxon>
        <taxon>Dikarya</taxon>
        <taxon>Ascomycota</taxon>
        <taxon>Pezizomycotina</taxon>
        <taxon>Sordariomycetes</taxon>
        <taxon>Hypocreomycetidae</taxon>
        <taxon>Hypocreales</taxon>
        <taxon>Bionectriaceae</taxon>
        <taxon>Clonostachys</taxon>
    </lineage>
</organism>
<proteinExistence type="predicted"/>
<comment type="caution">
    <text evidence="1">The sequence shown here is derived from an EMBL/GenBank/DDBJ whole genome shotgun (WGS) entry which is preliminary data.</text>
</comment>
<gene>
    <name evidence="1" type="ORF">IM811_017421</name>
</gene>
<dbReference type="Proteomes" id="UP000616885">
    <property type="component" value="Unassembled WGS sequence"/>
</dbReference>
<sequence>MPGTPASMGKQARWGNARQCYGTCQTIRKARTFDENGFIFIKATVVMLQFWRQVIFAIRDAENEDDMGLSRMGRSLGNILRRRLKIFPNWGLFTSSRNVVGKANKPKMKLKEDCSHPNFTSITGI</sequence>
<name>A0A8H7N3V5_BIOOC</name>
<dbReference type="EMBL" id="JADCTT010000009">
    <property type="protein sequence ID" value="KAF9747916.1"/>
    <property type="molecule type" value="Genomic_DNA"/>
</dbReference>
<reference evidence="1" key="1">
    <citation type="submission" date="2020-10" db="EMBL/GenBank/DDBJ databases">
        <title>High-Quality Genome Resource of Clonostachys rosea strain S41 by Oxford Nanopore Long-Read Sequencing.</title>
        <authorList>
            <person name="Wang H."/>
        </authorList>
    </citation>
    <scope>NUCLEOTIDE SEQUENCE</scope>
    <source>
        <strain evidence="1">S41</strain>
    </source>
</reference>